<evidence type="ECO:0000313" key="3">
    <source>
        <dbReference type="Proteomes" id="UP000886523"/>
    </source>
</evidence>
<name>A0A9P6AND3_9AGAM</name>
<feature type="compositionally biased region" description="Polar residues" evidence="1">
    <location>
        <begin position="238"/>
        <end position="254"/>
    </location>
</feature>
<protein>
    <submittedName>
        <fullName evidence="2">Uncharacterized protein</fullName>
    </submittedName>
</protein>
<accession>A0A9P6AND3</accession>
<evidence type="ECO:0000256" key="1">
    <source>
        <dbReference type="SAM" id="MobiDB-lite"/>
    </source>
</evidence>
<reference evidence="2" key="1">
    <citation type="journal article" date="2020" name="Nat. Commun.">
        <title>Large-scale genome sequencing of mycorrhizal fungi provides insights into the early evolution of symbiotic traits.</title>
        <authorList>
            <person name="Miyauchi S."/>
            <person name="Kiss E."/>
            <person name="Kuo A."/>
            <person name="Drula E."/>
            <person name="Kohler A."/>
            <person name="Sanchez-Garcia M."/>
            <person name="Morin E."/>
            <person name="Andreopoulos B."/>
            <person name="Barry K.W."/>
            <person name="Bonito G."/>
            <person name="Buee M."/>
            <person name="Carver A."/>
            <person name="Chen C."/>
            <person name="Cichocki N."/>
            <person name="Clum A."/>
            <person name="Culley D."/>
            <person name="Crous P.W."/>
            <person name="Fauchery L."/>
            <person name="Girlanda M."/>
            <person name="Hayes R.D."/>
            <person name="Keri Z."/>
            <person name="LaButti K."/>
            <person name="Lipzen A."/>
            <person name="Lombard V."/>
            <person name="Magnuson J."/>
            <person name="Maillard F."/>
            <person name="Murat C."/>
            <person name="Nolan M."/>
            <person name="Ohm R.A."/>
            <person name="Pangilinan J."/>
            <person name="Pereira M.F."/>
            <person name="Perotto S."/>
            <person name="Peter M."/>
            <person name="Pfister S."/>
            <person name="Riley R."/>
            <person name="Sitrit Y."/>
            <person name="Stielow J.B."/>
            <person name="Szollosi G."/>
            <person name="Zifcakova L."/>
            <person name="Stursova M."/>
            <person name="Spatafora J.W."/>
            <person name="Tedersoo L."/>
            <person name="Vaario L.M."/>
            <person name="Yamada A."/>
            <person name="Yan M."/>
            <person name="Wang P."/>
            <person name="Xu J."/>
            <person name="Bruns T."/>
            <person name="Baldrian P."/>
            <person name="Vilgalys R."/>
            <person name="Dunand C."/>
            <person name="Henrissat B."/>
            <person name="Grigoriev I.V."/>
            <person name="Hibbett D."/>
            <person name="Nagy L.G."/>
            <person name="Martin F.M."/>
        </authorList>
    </citation>
    <scope>NUCLEOTIDE SEQUENCE</scope>
    <source>
        <strain evidence="2">UP504</strain>
    </source>
</reference>
<evidence type="ECO:0000313" key="2">
    <source>
        <dbReference type="EMBL" id="KAF9509015.1"/>
    </source>
</evidence>
<feature type="region of interest" description="Disordered" evidence="1">
    <location>
        <begin position="238"/>
        <end position="279"/>
    </location>
</feature>
<organism evidence="2 3">
    <name type="scientific">Hydnum rufescens UP504</name>
    <dbReference type="NCBI Taxonomy" id="1448309"/>
    <lineage>
        <taxon>Eukaryota</taxon>
        <taxon>Fungi</taxon>
        <taxon>Dikarya</taxon>
        <taxon>Basidiomycota</taxon>
        <taxon>Agaricomycotina</taxon>
        <taxon>Agaricomycetes</taxon>
        <taxon>Cantharellales</taxon>
        <taxon>Hydnaceae</taxon>
        <taxon>Hydnum</taxon>
    </lineage>
</organism>
<dbReference type="EMBL" id="MU129045">
    <property type="protein sequence ID" value="KAF9509015.1"/>
    <property type="molecule type" value="Genomic_DNA"/>
</dbReference>
<proteinExistence type="predicted"/>
<sequence length="302" mass="33033">MGNEVASSNGPRPTKIITLQLRKERADAFGSEADEDHPMALNSRYDDTANLKGLLSRAVSRRARLAWQSNTGLYALLARDAPNLRGAKKIHKSCNPECISATLGASTTLRSDCRSCELHAANTLENDVGDAMRDAAHRDVGTSNTRMPQRALPTISVTMEDVDVPHSLVISKWDEAWNSIRDTVQEATMDGALWVAVMGLANDALAYSVVNTSQISPYSREEECTLLGWSYASTAQAMQPGSRTGQVKTKTISQKSREDSDMDDVNNHRNGTSPRMAPLEQLSSLTNVSEQILQGFFTSLME</sequence>
<dbReference type="Proteomes" id="UP000886523">
    <property type="component" value="Unassembled WGS sequence"/>
</dbReference>
<gene>
    <name evidence="2" type="ORF">BS47DRAFT_1365548</name>
</gene>
<comment type="caution">
    <text evidence="2">The sequence shown here is derived from an EMBL/GenBank/DDBJ whole genome shotgun (WGS) entry which is preliminary data.</text>
</comment>
<keyword evidence="3" id="KW-1185">Reference proteome</keyword>
<dbReference type="AlphaFoldDB" id="A0A9P6AND3"/>